<evidence type="ECO:0000256" key="1">
    <source>
        <dbReference type="SAM" id="Phobius"/>
    </source>
</evidence>
<keyword evidence="1" id="KW-0812">Transmembrane</keyword>
<dbReference type="PANTHER" id="PTHR24177">
    <property type="entry name" value="CASKIN"/>
    <property type="match status" value="1"/>
</dbReference>
<dbReference type="PaxDb" id="4081-Solyc02g068810.1.1"/>
<dbReference type="Proteomes" id="UP000004994">
    <property type="component" value="Chromosome 2"/>
</dbReference>
<keyword evidence="4" id="KW-1185">Reference proteome</keyword>
<reference evidence="3" key="2">
    <citation type="submission" date="2019-01" db="UniProtKB">
        <authorList>
            <consortium name="EnsemblPlants"/>
        </authorList>
    </citation>
    <scope>IDENTIFICATION</scope>
    <source>
        <strain evidence="3">cv. Heinz 1706</strain>
    </source>
</reference>
<keyword evidence="1" id="KW-0472">Membrane</keyword>
<dbReference type="Gramene" id="Solyc02g068810.1.1">
    <property type="protein sequence ID" value="Solyc02g068810.1.1.1"/>
    <property type="gene ID" value="Solyc02g068810.1"/>
</dbReference>
<dbReference type="Pfam" id="PF13962">
    <property type="entry name" value="PGG"/>
    <property type="match status" value="1"/>
</dbReference>
<organism evidence="3">
    <name type="scientific">Solanum lycopersicum</name>
    <name type="common">Tomato</name>
    <name type="synonym">Lycopersicon esculentum</name>
    <dbReference type="NCBI Taxonomy" id="4081"/>
    <lineage>
        <taxon>Eukaryota</taxon>
        <taxon>Viridiplantae</taxon>
        <taxon>Streptophyta</taxon>
        <taxon>Embryophyta</taxon>
        <taxon>Tracheophyta</taxon>
        <taxon>Spermatophyta</taxon>
        <taxon>Magnoliopsida</taxon>
        <taxon>eudicotyledons</taxon>
        <taxon>Gunneridae</taxon>
        <taxon>Pentapetalae</taxon>
        <taxon>asterids</taxon>
        <taxon>lamiids</taxon>
        <taxon>Solanales</taxon>
        <taxon>Solanaceae</taxon>
        <taxon>Solanoideae</taxon>
        <taxon>Solaneae</taxon>
        <taxon>Solanum</taxon>
        <taxon>Solanum subgen. Lycopersicon</taxon>
    </lineage>
</organism>
<evidence type="ECO:0000259" key="2">
    <source>
        <dbReference type="Pfam" id="PF13962"/>
    </source>
</evidence>
<protein>
    <recommendedName>
        <fullName evidence="2">PGG domain-containing protein</fullName>
    </recommendedName>
</protein>
<feature type="domain" description="PGG" evidence="2">
    <location>
        <begin position="23"/>
        <end position="54"/>
    </location>
</feature>
<name>A0A3Q7FMI5_SOLLC</name>
<dbReference type="InterPro" id="IPR026961">
    <property type="entry name" value="PGG_dom"/>
</dbReference>
<evidence type="ECO:0000313" key="3">
    <source>
        <dbReference type="EnsemblPlants" id="Solyc02g068810.1.1.1"/>
    </source>
</evidence>
<proteinExistence type="predicted"/>
<dbReference type="EnsemblPlants" id="Solyc02g068810.1.1">
    <property type="protein sequence ID" value="Solyc02g068810.1.1.1"/>
    <property type="gene ID" value="Solyc02g068810.1"/>
</dbReference>
<dbReference type="PANTHER" id="PTHR24177:SF365">
    <property type="entry name" value="ANKYRIN REPEAT-CONTAINING PROTEIN NPR4-LIKE ISOFORM X1"/>
    <property type="match status" value="1"/>
</dbReference>
<keyword evidence="1" id="KW-1133">Transmembrane helix</keyword>
<reference evidence="3" key="1">
    <citation type="journal article" date="2012" name="Nature">
        <title>The tomato genome sequence provides insights into fleshy fruit evolution.</title>
        <authorList>
            <consortium name="Tomato Genome Consortium"/>
        </authorList>
    </citation>
    <scope>NUCLEOTIDE SEQUENCE [LARGE SCALE GENOMIC DNA]</scope>
    <source>
        <strain evidence="3">cv. Heinz 1706</strain>
    </source>
</reference>
<sequence length="100" mass="11493">MHGKTPRELFRQEHKSLLKEGERWIKDTSNSCMIVATLIVTTVFAAVFTASLSYQMQWHYSPQSFPSMLFEIGNNLLQCIVPYALKQVSLCRAKDHSMQV</sequence>
<dbReference type="STRING" id="4081.A0A3Q7FMI5"/>
<accession>A0A3Q7FMI5</accession>
<dbReference type="InParanoid" id="A0A3Q7FMI5"/>
<evidence type="ECO:0000313" key="4">
    <source>
        <dbReference type="Proteomes" id="UP000004994"/>
    </source>
</evidence>
<dbReference type="AlphaFoldDB" id="A0A3Q7FMI5"/>
<feature type="transmembrane region" description="Helical" evidence="1">
    <location>
        <begin position="33"/>
        <end position="54"/>
    </location>
</feature>